<evidence type="ECO:0000256" key="6">
    <source>
        <dbReference type="ARBA" id="ARBA00022692"/>
    </source>
</evidence>
<evidence type="ECO:0000313" key="13">
    <source>
        <dbReference type="Proteomes" id="UP001595617"/>
    </source>
</evidence>
<keyword evidence="6 11" id="KW-0812">Transmembrane</keyword>
<evidence type="ECO:0000256" key="7">
    <source>
        <dbReference type="ARBA" id="ARBA00022927"/>
    </source>
</evidence>
<keyword evidence="13" id="KW-1185">Reference proteome</keyword>
<name>A0ABV8A0V4_9GAMM</name>
<dbReference type="InterPro" id="IPR007690">
    <property type="entry name" value="T2SS_GspM"/>
</dbReference>
<dbReference type="Pfam" id="PF04612">
    <property type="entry name" value="T2SSM"/>
    <property type="match status" value="1"/>
</dbReference>
<gene>
    <name evidence="12" type="primary">gspM</name>
    <name evidence="12" type="ORF">ACFOOG_09210</name>
</gene>
<organism evidence="12 13">
    <name type="scientific">Saccharospirillum mangrovi</name>
    <dbReference type="NCBI Taxonomy" id="2161747"/>
    <lineage>
        <taxon>Bacteria</taxon>
        <taxon>Pseudomonadati</taxon>
        <taxon>Pseudomonadota</taxon>
        <taxon>Gammaproteobacteria</taxon>
        <taxon>Oceanospirillales</taxon>
        <taxon>Saccharospirillaceae</taxon>
        <taxon>Saccharospirillum</taxon>
    </lineage>
</organism>
<evidence type="ECO:0000313" key="12">
    <source>
        <dbReference type="EMBL" id="MFC3853005.1"/>
    </source>
</evidence>
<evidence type="ECO:0000256" key="3">
    <source>
        <dbReference type="ARBA" id="ARBA00022448"/>
    </source>
</evidence>
<reference evidence="13" key="1">
    <citation type="journal article" date="2019" name="Int. J. Syst. Evol. Microbiol.">
        <title>The Global Catalogue of Microorganisms (GCM) 10K type strain sequencing project: providing services to taxonomists for standard genome sequencing and annotation.</title>
        <authorList>
            <consortium name="The Broad Institute Genomics Platform"/>
            <consortium name="The Broad Institute Genome Sequencing Center for Infectious Disease"/>
            <person name="Wu L."/>
            <person name="Ma J."/>
        </authorList>
    </citation>
    <scope>NUCLEOTIDE SEQUENCE [LARGE SCALE GENOMIC DNA]</scope>
    <source>
        <strain evidence="13">IBRC 10765</strain>
    </source>
</reference>
<evidence type="ECO:0000256" key="5">
    <source>
        <dbReference type="ARBA" id="ARBA00022519"/>
    </source>
</evidence>
<evidence type="ECO:0000256" key="4">
    <source>
        <dbReference type="ARBA" id="ARBA00022475"/>
    </source>
</evidence>
<dbReference type="SUPFAM" id="SSF103054">
    <property type="entry name" value="General secretion pathway protein M, EpsM"/>
    <property type="match status" value="1"/>
</dbReference>
<keyword evidence="3 10" id="KW-0813">Transport</keyword>
<comment type="caution">
    <text evidence="12">The sequence shown here is derived from an EMBL/GenBank/DDBJ whole genome shotgun (WGS) entry which is preliminary data.</text>
</comment>
<accession>A0ABV8A0V4</accession>
<dbReference type="Proteomes" id="UP001595617">
    <property type="component" value="Unassembled WGS sequence"/>
</dbReference>
<keyword evidence="4 10" id="KW-1003">Cell membrane</keyword>
<evidence type="ECO:0000256" key="2">
    <source>
        <dbReference type="ARBA" id="ARBA00010637"/>
    </source>
</evidence>
<evidence type="ECO:0000256" key="8">
    <source>
        <dbReference type="ARBA" id="ARBA00022989"/>
    </source>
</evidence>
<keyword evidence="9 10" id="KW-0472">Membrane</keyword>
<evidence type="ECO:0000256" key="11">
    <source>
        <dbReference type="SAM" id="Phobius"/>
    </source>
</evidence>
<protein>
    <recommendedName>
        <fullName evidence="10">Type II secretion system protein M</fullName>
        <shortName evidence="10">T2SS protein M</shortName>
    </recommendedName>
    <alternativeName>
        <fullName evidence="10">General secretion pathway protein M</fullName>
    </alternativeName>
</protein>
<dbReference type="RefSeq" id="WP_380695747.1">
    <property type="nucleotide sequence ID" value="NZ_JBHRYR010000003.1"/>
</dbReference>
<feature type="transmembrane region" description="Helical" evidence="11">
    <location>
        <begin position="20"/>
        <end position="39"/>
    </location>
</feature>
<keyword evidence="8 11" id="KW-1133">Transmembrane helix</keyword>
<comment type="similarity">
    <text evidence="2 10">Belongs to the GSP M family.</text>
</comment>
<dbReference type="Gene3D" id="3.30.1360.100">
    <property type="entry name" value="General secretion pathway protein M, EpsM"/>
    <property type="match status" value="1"/>
</dbReference>
<comment type="function">
    <text evidence="10">Inner membrane component of the type II secretion system required for the energy-dependent secretion of extracellular factors such as proteases and toxins from the periplasm.</text>
</comment>
<proteinExistence type="inferred from homology"/>
<comment type="subcellular location">
    <subcellularLocation>
        <location evidence="1">Cell inner membrane</location>
        <topology evidence="1">Single-pass membrane protein</topology>
    </subcellularLocation>
</comment>
<evidence type="ECO:0000256" key="1">
    <source>
        <dbReference type="ARBA" id="ARBA00004377"/>
    </source>
</evidence>
<evidence type="ECO:0000256" key="9">
    <source>
        <dbReference type="ARBA" id="ARBA00023136"/>
    </source>
</evidence>
<dbReference type="InterPro" id="IPR023229">
    <property type="entry name" value="T2SS_M_periplasmic_sf"/>
</dbReference>
<evidence type="ECO:0000256" key="10">
    <source>
        <dbReference type="PIRNR" id="PIRNR006291"/>
    </source>
</evidence>
<dbReference type="EMBL" id="JBHRYR010000003">
    <property type="protein sequence ID" value="MFC3853005.1"/>
    <property type="molecule type" value="Genomic_DNA"/>
</dbReference>
<dbReference type="PIRSF" id="PIRSF006291">
    <property type="entry name" value="GspM"/>
    <property type="match status" value="1"/>
</dbReference>
<sequence length="164" mass="18684">MNAIWATLVQRWQQYSRSEQLIVAGIGSVTVLVLSWLMLWQPLMDWQARVARDHQVATESLSWLSDVAPRVRNMGSPSTEVEANNPQSLTNLISESARQNNLSLSRFEQNGPQGLRFWLDNQRFDHALRWMSDLEGQGLLLDQITISQTSRAGLVNIRGVAQRR</sequence>
<keyword evidence="7 10" id="KW-0653">Protein transport</keyword>
<keyword evidence="5 10" id="KW-0997">Cell inner membrane</keyword>